<dbReference type="RefSeq" id="WP_013283038.1">
    <property type="nucleotide sequence ID" value="NC_014390.1"/>
</dbReference>
<dbReference type="HOGENOM" id="CLU_375850_0_0_9"/>
<geneLocation type="plasmid" evidence="3 4">
    <name>pCY186</name>
</geneLocation>
<dbReference type="eggNOG" id="ENOG503345A">
    <property type="taxonomic scope" value="Bacteria"/>
</dbReference>
<dbReference type="Pfam" id="PF08357">
    <property type="entry name" value="SEFIR"/>
    <property type="match status" value="1"/>
</dbReference>
<dbReference type="InterPro" id="IPR027417">
    <property type="entry name" value="P-loop_NTPase"/>
</dbReference>
<dbReference type="InterPro" id="IPR013568">
    <property type="entry name" value="SEFIR_dom"/>
</dbReference>
<keyword evidence="1" id="KW-0175">Coiled coil</keyword>
<sequence length="738" mass="86121">MSTKSIGKWETDAGRIVDFDKLGKFVYRNDIVNSFLDDPSKCFIIAAKGMGKTLLLSYKRFLLESDDSRSQLFIPNRHPYLSFVENITTTLSKEHINSLKDWEFCSRLWTFVIELCVISHADIDKKEFIDELPSRAEKHKEFLSDAISKKRSIDYIFNELIARGESTIQKIVNDCSNYVKEKYANLHQGMVIFFDRLDNALELSHDEIWTSIQVGLLEAAWNIMRTNPHTKVYLSIRQEAYASHRSRNSSAISSSVVKINYSPAELRTLVNHLVQYYEKVPTIEEFLGIDTFYNTIVYRDENVFEFMYRYSIGRPRDFVQICGELATKKDSYNTLKEKRKQLKLAVREVSSTSIIPSLFDEVRMLLKTLRTQELFDNFLKLIYSNIFTYDDLQDICKRFNEVNCVGECEMCRSDMHPFCDLYNMGLLGVVEKQPGEETITQKFKSPYEDFIHGLQGKYFLIHPALREYIKSLHNHKDKYRLDLGILVGDGLEWTEEDEKRFYINKWIREMQNPDYKQYCYSMFEQYVKGAPIAIKEENLLANGRVSLVDRKKKEAIKNYVLKGEFNMPKPITAFVSYAYDSPEHQENVISFVDMLLGMGIDATMDVKLKGKYPNIDEMMTYGLSLDKVIIVLSEEYKRKADEGVGGVWKEFQMIAADLEKHPLKYIFVSFDSLTNERSEKISPRRIGCRWIVDLEKGQNDNYSELISFITEKEEYDFRKVNPKSVQPGQKTIKPFGKK</sequence>
<reference evidence="3 4" key="1">
    <citation type="journal article" date="2010" name="PLoS ONE">
        <title>The glycobiome of the rumen bacterium Butyrivibrio proteoclasticus B316(T) highlights adaptation to a polysaccharide-rich environment.</title>
        <authorList>
            <person name="Kelly W.J."/>
            <person name="Leahy S.C."/>
            <person name="Altermann E."/>
            <person name="Yeoman C.J."/>
            <person name="Dunne J.C."/>
            <person name="Kong Z."/>
            <person name="Pacheco D.M."/>
            <person name="Li D."/>
            <person name="Noel S.J."/>
            <person name="Moon C.D."/>
            <person name="Cookson A.L."/>
            <person name="Attwood G.T."/>
        </authorList>
    </citation>
    <scope>NUCLEOTIDE SEQUENCE [LARGE SCALE GENOMIC DNA]</scope>
    <source>
        <strain evidence="4">ATCC 51982 / DSM 14932 / B316</strain>
        <plasmid evidence="4">Plasmid pCY186</plasmid>
    </source>
</reference>
<proteinExistence type="predicted"/>
<keyword evidence="4" id="KW-1185">Reference proteome</keyword>
<dbReference type="PROSITE" id="PS51534">
    <property type="entry name" value="SEFIR"/>
    <property type="match status" value="1"/>
</dbReference>
<keyword evidence="3" id="KW-0614">Plasmid</keyword>
<organism evidence="3 4">
    <name type="scientific">Butyrivibrio proteoclasticus (strain ATCC 51982 / DSM 14932 / B316)</name>
    <name type="common">Clostridium proteoclasticum</name>
    <dbReference type="NCBI Taxonomy" id="515622"/>
    <lineage>
        <taxon>Bacteria</taxon>
        <taxon>Bacillati</taxon>
        <taxon>Bacillota</taxon>
        <taxon>Clostridia</taxon>
        <taxon>Lachnospirales</taxon>
        <taxon>Lachnospiraceae</taxon>
        <taxon>Butyrivibrio</taxon>
    </lineage>
</organism>
<evidence type="ECO:0000313" key="3">
    <source>
        <dbReference type="EMBL" id="ADL36390.1"/>
    </source>
</evidence>
<dbReference type="KEGG" id="bpb:bpr_IV025"/>
<dbReference type="AlphaFoldDB" id="E0S4Q8"/>
<gene>
    <name evidence="3" type="ordered locus">bpr_IV025</name>
</gene>
<protein>
    <submittedName>
        <fullName evidence="3">SEFIR domain-containing protein</fullName>
    </submittedName>
</protein>
<dbReference type="NCBIfam" id="NF047389">
    <property type="entry name" value="ATPase_Sll1717"/>
    <property type="match status" value="1"/>
</dbReference>
<name>E0S4Q8_BUTPB</name>
<dbReference type="InterPro" id="IPR059206">
    <property type="entry name" value="Sll1717-like"/>
</dbReference>
<evidence type="ECO:0000259" key="2">
    <source>
        <dbReference type="PROSITE" id="PS51534"/>
    </source>
</evidence>
<dbReference type="SUPFAM" id="SSF52540">
    <property type="entry name" value="P-loop containing nucleoside triphosphate hydrolases"/>
    <property type="match status" value="1"/>
</dbReference>
<evidence type="ECO:0000256" key="1">
    <source>
        <dbReference type="SAM" id="Coils"/>
    </source>
</evidence>
<dbReference type="Proteomes" id="UP000001299">
    <property type="component" value="Plasmid pCY186"/>
</dbReference>
<evidence type="ECO:0000313" key="4">
    <source>
        <dbReference type="Proteomes" id="UP000001299"/>
    </source>
</evidence>
<feature type="coiled-coil region" evidence="1">
    <location>
        <begin position="325"/>
        <end position="352"/>
    </location>
</feature>
<dbReference type="EMBL" id="CP001813">
    <property type="protein sequence ID" value="ADL36390.1"/>
    <property type="molecule type" value="Genomic_DNA"/>
</dbReference>
<feature type="domain" description="SEFIR" evidence="2">
    <location>
        <begin position="570"/>
        <end position="703"/>
    </location>
</feature>
<accession>E0S4Q8</accession>